<evidence type="ECO:0000256" key="1">
    <source>
        <dbReference type="SAM" id="MobiDB-lite"/>
    </source>
</evidence>
<feature type="region of interest" description="Disordered" evidence="1">
    <location>
        <begin position="17"/>
        <end position="54"/>
    </location>
</feature>
<accession>B9SPY5</accession>
<dbReference type="EMBL" id="EQ974075">
    <property type="protein sequence ID" value="EEF34304.1"/>
    <property type="molecule type" value="Genomic_DNA"/>
</dbReference>
<dbReference type="AlphaFoldDB" id="B9SPY5"/>
<evidence type="ECO:0000313" key="2">
    <source>
        <dbReference type="EMBL" id="EEF34304.1"/>
    </source>
</evidence>
<feature type="compositionally biased region" description="Pro residues" evidence="1">
    <location>
        <begin position="28"/>
        <end position="53"/>
    </location>
</feature>
<name>B9SPY5_RICCO</name>
<sequence>MLETQVYFHPTFTASTLSSLHPRKPSSLPSPPPSLPSPPPSPPPSQQSPPPLPVISSLKHIVNTAAFRKLHCKF</sequence>
<protein>
    <submittedName>
        <fullName evidence="2">Uncharacterized protein</fullName>
    </submittedName>
</protein>
<dbReference type="InParanoid" id="B9SPY5"/>
<keyword evidence="3" id="KW-1185">Reference proteome</keyword>
<proteinExistence type="predicted"/>
<organism evidence="2 3">
    <name type="scientific">Ricinus communis</name>
    <name type="common">Castor bean</name>
    <dbReference type="NCBI Taxonomy" id="3988"/>
    <lineage>
        <taxon>Eukaryota</taxon>
        <taxon>Viridiplantae</taxon>
        <taxon>Streptophyta</taxon>
        <taxon>Embryophyta</taxon>
        <taxon>Tracheophyta</taxon>
        <taxon>Spermatophyta</taxon>
        <taxon>Magnoliopsida</taxon>
        <taxon>eudicotyledons</taxon>
        <taxon>Gunneridae</taxon>
        <taxon>Pentapetalae</taxon>
        <taxon>rosids</taxon>
        <taxon>fabids</taxon>
        <taxon>Malpighiales</taxon>
        <taxon>Euphorbiaceae</taxon>
        <taxon>Acalyphoideae</taxon>
        <taxon>Acalypheae</taxon>
        <taxon>Ricinus</taxon>
    </lineage>
</organism>
<reference evidence="3" key="1">
    <citation type="journal article" date="2010" name="Nat. Biotechnol.">
        <title>Draft genome sequence of the oilseed species Ricinus communis.</title>
        <authorList>
            <person name="Chan A.P."/>
            <person name="Crabtree J."/>
            <person name="Zhao Q."/>
            <person name="Lorenzi H."/>
            <person name="Orvis J."/>
            <person name="Puiu D."/>
            <person name="Melake-Berhan A."/>
            <person name="Jones K.M."/>
            <person name="Redman J."/>
            <person name="Chen G."/>
            <person name="Cahoon E.B."/>
            <person name="Gedil M."/>
            <person name="Stanke M."/>
            <person name="Haas B.J."/>
            <person name="Wortman J.R."/>
            <person name="Fraser-Liggett C.M."/>
            <person name="Ravel J."/>
            <person name="Rabinowicz P.D."/>
        </authorList>
    </citation>
    <scope>NUCLEOTIDE SEQUENCE [LARGE SCALE GENOMIC DNA]</scope>
    <source>
        <strain evidence="3">cv. Hale</strain>
    </source>
</reference>
<gene>
    <name evidence="2" type="ORF">RCOM_0466800</name>
</gene>
<evidence type="ECO:0000313" key="3">
    <source>
        <dbReference type="Proteomes" id="UP000008311"/>
    </source>
</evidence>
<dbReference type="Proteomes" id="UP000008311">
    <property type="component" value="Unassembled WGS sequence"/>
</dbReference>